<evidence type="ECO:0000313" key="2">
    <source>
        <dbReference type="Proteomes" id="UP000006729"/>
    </source>
</evidence>
<keyword evidence="2" id="KW-1185">Reference proteome</keyword>
<dbReference type="EMBL" id="CM009293">
    <property type="protein sequence ID" value="PNT39213.1"/>
    <property type="molecule type" value="Genomic_DNA"/>
</dbReference>
<dbReference type="Proteomes" id="UP000006729">
    <property type="component" value="Chromosome 4"/>
</dbReference>
<dbReference type="HOGENOM" id="CLU_1362427_0_0_1"/>
<reference evidence="1 2" key="1">
    <citation type="journal article" date="2006" name="Science">
        <title>The genome of black cottonwood, Populus trichocarpa (Torr. &amp; Gray).</title>
        <authorList>
            <person name="Tuskan G.A."/>
            <person name="Difazio S."/>
            <person name="Jansson S."/>
            <person name="Bohlmann J."/>
            <person name="Grigoriev I."/>
            <person name="Hellsten U."/>
            <person name="Putnam N."/>
            <person name="Ralph S."/>
            <person name="Rombauts S."/>
            <person name="Salamov A."/>
            <person name="Schein J."/>
            <person name="Sterck L."/>
            <person name="Aerts A."/>
            <person name="Bhalerao R.R."/>
            <person name="Bhalerao R.P."/>
            <person name="Blaudez D."/>
            <person name="Boerjan W."/>
            <person name="Brun A."/>
            <person name="Brunner A."/>
            <person name="Busov V."/>
            <person name="Campbell M."/>
            <person name="Carlson J."/>
            <person name="Chalot M."/>
            <person name="Chapman J."/>
            <person name="Chen G.L."/>
            <person name="Cooper D."/>
            <person name="Coutinho P.M."/>
            <person name="Couturier J."/>
            <person name="Covert S."/>
            <person name="Cronk Q."/>
            <person name="Cunningham R."/>
            <person name="Davis J."/>
            <person name="Degroeve S."/>
            <person name="Dejardin A."/>
            <person name="Depamphilis C."/>
            <person name="Detter J."/>
            <person name="Dirks B."/>
            <person name="Dubchak I."/>
            <person name="Duplessis S."/>
            <person name="Ehlting J."/>
            <person name="Ellis B."/>
            <person name="Gendler K."/>
            <person name="Goodstein D."/>
            <person name="Gribskov M."/>
            <person name="Grimwood J."/>
            <person name="Groover A."/>
            <person name="Gunter L."/>
            <person name="Hamberger B."/>
            <person name="Heinze B."/>
            <person name="Helariutta Y."/>
            <person name="Henrissat B."/>
            <person name="Holligan D."/>
            <person name="Holt R."/>
            <person name="Huang W."/>
            <person name="Islam-Faridi N."/>
            <person name="Jones S."/>
            <person name="Jones-Rhoades M."/>
            <person name="Jorgensen R."/>
            <person name="Joshi C."/>
            <person name="Kangasjarvi J."/>
            <person name="Karlsson J."/>
            <person name="Kelleher C."/>
            <person name="Kirkpatrick R."/>
            <person name="Kirst M."/>
            <person name="Kohler A."/>
            <person name="Kalluri U."/>
            <person name="Larimer F."/>
            <person name="Leebens-Mack J."/>
            <person name="Leple J.C."/>
            <person name="Locascio P."/>
            <person name="Lou Y."/>
            <person name="Lucas S."/>
            <person name="Martin F."/>
            <person name="Montanini B."/>
            <person name="Napoli C."/>
            <person name="Nelson D.R."/>
            <person name="Nelson C."/>
            <person name="Nieminen K."/>
            <person name="Nilsson O."/>
            <person name="Pereda V."/>
            <person name="Peter G."/>
            <person name="Philippe R."/>
            <person name="Pilate G."/>
            <person name="Poliakov A."/>
            <person name="Razumovskaya J."/>
            <person name="Richardson P."/>
            <person name="Rinaldi C."/>
            <person name="Ritland K."/>
            <person name="Rouze P."/>
            <person name="Ryaboy D."/>
            <person name="Schmutz J."/>
            <person name="Schrader J."/>
            <person name="Segerman B."/>
            <person name="Shin H."/>
            <person name="Siddiqui A."/>
            <person name="Sterky F."/>
            <person name="Terry A."/>
            <person name="Tsai C.J."/>
            <person name="Uberbacher E."/>
            <person name="Unneberg P."/>
            <person name="Vahala J."/>
            <person name="Wall K."/>
            <person name="Wessler S."/>
            <person name="Yang G."/>
            <person name="Yin T."/>
            <person name="Douglas C."/>
            <person name="Marra M."/>
            <person name="Sandberg G."/>
            <person name="Van de Peer Y."/>
            <person name="Rokhsar D."/>
        </authorList>
    </citation>
    <scope>NUCLEOTIDE SEQUENCE [LARGE SCALE GENOMIC DNA]</scope>
    <source>
        <strain evidence="2">cv. Nisqually</strain>
    </source>
</reference>
<evidence type="ECO:0000313" key="1">
    <source>
        <dbReference type="EMBL" id="PNT39213.1"/>
    </source>
</evidence>
<dbReference type="InParanoid" id="B9H1T3"/>
<sequence>MASRAAAKTQQRNRGRVRLVWVSSSSPLLRVADQAVLQCAEGDGAARGEGCRGWSVVEVDGEGIDGVRRLEGGPGSVADGEEEAEVSGDGRLGFCDKELLWLLLKIRGKGGGLPRFGFEREGVVPCCWLLRKEIPAGGRLRCEWSLILQGKWRWEGLLGLLAVGEGSEMERGTVSAVKGAKLLAGQKKRKFSNGEGSGGSG</sequence>
<name>B9H1T3_POPTR</name>
<accession>B9H1T3</accession>
<protein>
    <submittedName>
        <fullName evidence="1">Uncharacterized protein</fullName>
    </submittedName>
</protein>
<dbReference type="AlphaFoldDB" id="B9H1T3"/>
<proteinExistence type="predicted"/>
<gene>
    <name evidence="1" type="ORF">POPTR_004G024700</name>
</gene>
<organism evidence="1 2">
    <name type="scientific">Populus trichocarpa</name>
    <name type="common">Western balsam poplar</name>
    <name type="synonym">Populus balsamifera subsp. trichocarpa</name>
    <dbReference type="NCBI Taxonomy" id="3694"/>
    <lineage>
        <taxon>Eukaryota</taxon>
        <taxon>Viridiplantae</taxon>
        <taxon>Streptophyta</taxon>
        <taxon>Embryophyta</taxon>
        <taxon>Tracheophyta</taxon>
        <taxon>Spermatophyta</taxon>
        <taxon>Magnoliopsida</taxon>
        <taxon>eudicotyledons</taxon>
        <taxon>Gunneridae</taxon>
        <taxon>Pentapetalae</taxon>
        <taxon>rosids</taxon>
        <taxon>fabids</taxon>
        <taxon>Malpighiales</taxon>
        <taxon>Salicaceae</taxon>
        <taxon>Saliceae</taxon>
        <taxon>Populus</taxon>
    </lineage>
</organism>